<name>A0ABN3KII6_9ACTN</name>
<dbReference type="Proteomes" id="UP001500460">
    <property type="component" value="Unassembled WGS sequence"/>
</dbReference>
<dbReference type="InterPro" id="IPR029062">
    <property type="entry name" value="Class_I_gatase-like"/>
</dbReference>
<evidence type="ECO:0000313" key="2">
    <source>
        <dbReference type="Proteomes" id="UP001500460"/>
    </source>
</evidence>
<organism evidence="1 2">
    <name type="scientific">Streptomyces glaucus</name>
    <dbReference type="NCBI Taxonomy" id="284029"/>
    <lineage>
        <taxon>Bacteria</taxon>
        <taxon>Bacillati</taxon>
        <taxon>Actinomycetota</taxon>
        <taxon>Actinomycetes</taxon>
        <taxon>Kitasatosporales</taxon>
        <taxon>Streptomycetaceae</taxon>
        <taxon>Streptomyces</taxon>
    </lineage>
</organism>
<evidence type="ECO:0000313" key="1">
    <source>
        <dbReference type="EMBL" id="GAA2461046.1"/>
    </source>
</evidence>
<gene>
    <name evidence="1" type="ORF">GCM10010421_63240</name>
</gene>
<reference evidence="1 2" key="1">
    <citation type="journal article" date="2019" name="Int. J. Syst. Evol. Microbiol.">
        <title>The Global Catalogue of Microorganisms (GCM) 10K type strain sequencing project: providing services to taxonomists for standard genome sequencing and annotation.</title>
        <authorList>
            <consortium name="The Broad Institute Genomics Platform"/>
            <consortium name="The Broad Institute Genome Sequencing Center for Infectious Disease"/>
            <person name="Wu L."/>
            <person name="Ma J."/>
        </authorList>
    </citation>
    <scope>NUCLEOTIDE SEQUENCE [LARGE SCALE GENOMIC DNA]</scope>
    <source>
        <strain evidence="1 2">JCM 6922</strain>
    </source>
</reference>
<protein>
    <submittedName>
        <fullName evidence="1">Uncharacterized protein</fullName>
    </submittedName>
</protein>
<dbReference type="Gene3D" id="3.40.50.880">
    <property type="match status" value="1"/>
</dbReference>
<proteinExistence type="predicted"/>
<keyword evidence="2" id="KW-1185">Reference proteome</keyword>
<accession>A0ABN3KII6</accession>
<dbReference type="EMBL" id="BAAATK010000088">
    <property type="protein sequence ID" value="GAA2461046.1"/>
    <property type="molecule type" value="Genomic_DNA"/>
</dbReference>
<comment type="caution">
    <text evidence="1">The sequence shown here is derived from an EMBL/GenBank/DDBJ whole genome shotgun (WGS) entry which is preliminary data.</text>
</comment>
<sequence length="110" mass="11756">MPVRTGTRAAVPGGNPFIVAVMHTVAILVLDGVVPFDMAAPMQAFDWTRLPDGRRPYRVRLCAESPDVRTEGMALRIGVPVRTLSPAANGDDLARVPPVWVSPVSYSCAG</sequence>